<reference evidence="4" key="1">
    <citation type="journal article" date="2020" name="Stud. Mycol.">
        <title>101 Dothideomycetes genomes: a test case for predicting lifestyles and emergence of pathogens.</title>
        <authorList>
            <person name="Haridas S."/>
            <person name="Albert R."/>
            <person name="Binder M."/>
            <person name="Bloem J."/>
            <person name="Labutti K."/>
            <person name="Salamov A."/>
            <person name="Andreopoulos B."/>
            <person name="Baker S."/>
            <person name="Barry K."/>
            <person name="Bills G."/>
            <person name="Bluhm B."/>
            <person name="Cannon C."/>
            <person name="Castanera R."/>
            <person name="Culley D."/>
            <person name="Daum C."/>
            <person name="Ezra D."/>
            <person name="Gonzalez J."/>
            <person name="Henrissat B."/>
            <person name="Kuo A."/>
            <person name="Liang C."/>
            <person name="Lipzen A."/>
            <person name="Lutzoni F."/>
            <person name="Magnuson J."/>
            <person name="Mondo S."/>
            <person name="Nolan M."/>
            <person name="Ohm R."/>
            <person name="Pangilinan J."/>
            <person name="Park H.-J."/>
            <person name="Ramirez L."/>
            <person name="Alfaro M."/>
            <person name="Sun H."/>
            <person name="Tritt A."/>
            <person name="Yoshinaga Y."/>
            <person name="Zwiers L.-H."/>
            <person name="Turgeon B."/>
            <person name="Goodwin S."/>
            <person name="Spatafora J."/>
            <person name="Crous P."/>
            <person name="Grigoriev I."/>
        </authorList>
    </citation>
    <scope>NUCLEOTIDE SEQUENCE</scope>
    <source>
        <strain evidence="4">CBS 379.55</strain>
    </source>
</reference>
<evidence type="ECO:0000256" key="2">
    <source>
        <dbReference type="SAM" id="MobiDB-lite"/>
    </source>
</evidence>
<evidence type="ECO:0000259" key="3">
    <source>
        <dbReference type="SMART" id="SM00853"/>
    </source>
</evidence>
<dbReference type="GO" id="GO:0005524">
    <property type="term" value="F:ATP binding"/>
    <property type="evidence" value="ECO:0007669"/>
    <property type="project" value="InterPro"/>
</dbReference>
<proteinExistence type="inferred from homology"/>
<dbReference type="Pfam" id="PF13589">
    <property type="entry name" value="HATPase_c_3"/>
    <property type="match status" value="1"/>
</dbReference>
<dbReference type="InterPro" id="IPR036890">
    <property type="entry name" value="HATPase_C_sf"/>
</dbReference>
<name>A0A6A6JC55_WESOR</name>
<dbReference type="InterPro" id="IPR014790">
    <property type="entry name" value="MutL_C"/>
</dbReference>
<organism evidence="4 5">
    <name type="scientific">Westerdykella ornata</name>
    <dbReference type="NCBI Taxonomy" id="318751"/>
    <lineage>
        <taxon>Eukaryota</taxon>
        <taxon>Fungi</taxon>
        <taxon>Dikarya</taxon>
        <taxon>Ascomycota</taxon>
        <taxon>Pezizomycotina</taxon>
        <taxon>Dothideomycetes</taxon>
        <taxon>Pleosporomycetidae</taxon>
        <taxon>Pleosporales</taxon>
        <taxon>Sporormiaceae</taxon>
        <taxon>Westerdykella</taxon>
    </lineage>
</organism>
<dbReference type="InterPro" id="IPR042120">
    <property type="entry name" value="MutL_C_dimsub"/>
</dbReference>
<dbReference type="InterPro" id="IPR038973">
    <property type="entry name" value="MutL/Mlh/Pms-like"/>
</dbReference>
<protein>
    <recommendedName>
        <fullName evidence="3">MutL C-terminal dimerisation domain-containing protein</fullName>
    </recommendedName>
</protein>
<evidence type="ECO:0000313" key="4">
    <source>
        <dbReference type="EMBL" id="KAF2273216.1"/>
    </source>
</evidence>
<gene>
    <name evidence="4" type="ORF">EI97DRAFT_461289</name>
</gene>
<dbReference type="GO" id="GO:0016887">
    <property type="term" value="F:ATP hydrolysis activity"/>
    <property type="evidence" value="ECO:0007669"/>
    <property type="project" value="InterPro"/>
</dbReference>
<feature type="region of interest" description="Disordered" evidence="2">
    <location>
        <begin position="528"/>
        <end position="557"/>
    </location>
</feature>
<comment type="similarity">
    <text evidence="1">Belongs to the DNA mismatch repair MutL/HexB family.</text>
</comment>
<dbReference type="GeneID" id="54554363"/>
<evidence type="ECO:0000313" key="5">
    <source>
        <dbReference type="Proteomes" id="UP000800097"/>
    </source>
</evidence>
<keyword evidence="5" id="KW-1185">Reference proteome</keyword>
<dbReference type="Proteomes" id="UP000800097">
    <property type="component" value="Unassembled WGS sequence"/>
</dbReference>
<dbReference type="SMART" id="SM00853">
    <property type="entry name" value="MutL_C"/>
    <property type="match status" value="1"/>
</dbReference>
<dbReference type="SUPFAM" id="SSF55874">
    <property type="entry name" value="ATPase domain of HSP90 chaperone/DNA topoisomerase II/histidine kinase"/>
    <property type="match status" value="1"/>
</dbReference>
<dbReference type="PANTHER" id="PTHR10073:SF47">
    <property type="entry name" value="DNA MISMATCH REPAIR PROTEIN MLH3"/>
    <property type="match status" value="1"/>
</dbReference>
<dbReference type="OrthoDB" id="429932at2759"/>
<dbReference type="InterPro" id="IPR037198">
    <property type="entry name" value="MutL_C_sf"/>
</dbReference>
<dbReference type="PANTHER" id="PTHR10073">
    <property type="entry name" value="DNA MISMATCH REPAIR PROTEIN MLH, PMS, MUTL"/>
    <property type="match status" value="1"/>
</dbReference>
<dbReference type="AlphaFoldDB" id="A0A6A6JC55"/>
<dbReference type="GO" id="GO:0140664">
    <property type="term" value="F:ATP-dependent DNA damage sensor activity"/>
    <property type="evidence" value="ECO:0007669"/>
    <property type="project" value="InterPro"/>
</dbReference>
<dbReference type="RefSeq" id="XP_033650755.1">
    <property type="nucleotide sequence ID" value="XM_033801188.1"/>
</dbReference>
<dbReference type="Gene3D" id="3.30.1540.20">
    <property type="entry name" value="MutL, C-terminal domain, dimerisation subdomain"/>
    <property type="match status" value="1"/>
</dbReference>
<sequence>MASKPFRGERSIKRLPQDVVDQLKSSIAIVSLSGVILELLRNALDAAAANIEVTVDFSRGDCVVEDDGIGIAPHEFSAGGALGKPHCTSKYVSNEACYGRHGMFLASLAAVSLLTVTSRHHEHRSLNSITFHNSRTIERRIPAPPHDDLKYEAHGTRVTVRNLFGNLPVRVKRRSLLADQKGEKDRLSDLLKRDVVGLLLGWQRPISLVVRDSARRTIVKLNSRAPSPHSETAPMDLKVRSLELQYILNMFTQAAWITVSDWSSWVPASACTSSISIKGAISLEPAPTKRLQFLTFGISPIPNDNGHNALYEEINRMFGLSSFGTVEQDADLDENEKLRRHNDNRYKTGGYTIRQLIGRKGVDRYPMFHLCIRLKDHAAGRPYGQHFLDKEANVQAVMEVLQALITQWLSIHHFRPRKQQPRVPKDSPGRTTSGLNVASPDGTGRFSRPLSAQPASLKRELARPELHPPSSSAKRQLSLNDWSRVKSGKADFFDRLRGPFKRPESAPEQLQVSHEYASTLLTAGHARSNVDPVLPDTLNNAFGERQPHEDGSAVGDGEVLSELDDDQTITWTDPRTKTAISLNARTGCLVSRHGAPMRHDRHDLNASSGHAAQSSQQLRLRERARPVAEQGNTWLAGLLQSWNNPIFSPCEQPIQQICVEEPNRKADGYHQSRHFHSTHVARTRLLNGSMVSSGCKLSREGLQGAEVIAQLDKKFVLVKMAISSQGLSYELPNVNVLVLIDQHAADERIKVEALFAELCAVEPETRNQYCSNLGHRSRVAVTILEKPMHFTITVQECQLFITHAISFAAWGILFDISEIDSATILDPDRERRTISVTALPPAISERCRSDPKSLIAFLRAAVWKYAEQLYNRGSEDLFSKPASEVAEPPPWVRHLASSPHGLVDLVNSRACRSAIMFNDELSKEQCQELVLSLSKCVFPFACAHGRPSMVPLVALDSQDNVSEKSITHTHPSPQDSGTGFVSAWKSWRAASTH</sequence>
<feature type="compositionally biased region" description="Low complexity" evidence="2">
    <location>
        <begin position="606"/>
        <end position="617"/>
    </location>
</feature>
<dbReference type="GO" id="GO:0006298">
    <property type="term" value="P:mismatch repair"/>
    <property type="evidence" value="ECO:0007669"/>
    <property type="project" value="InterPro"/>
</dbReference>
<feature type="region of interest" description="Disordered" evidence="2">
    <location>
        <begin position="598"/>
        <end position="617"/>
    </location>
</feature>
<accession>A0A6A6JC55</accession>
<dbReference type="SUPFAM" id="SSF118116">
    <property type="entry name" value="DNA mismatch repair protein MutL"/>
    <property type="match status" value="1"/>
</dbReference>
<dbReference type="GO" id="GO:0032300">
    <property type="term" value="C:mismatch repair complex"/>
    <property type="evidence" value="ECO:0007669"/>
    <property type="project" value="InterPro"/>
</dbReference>
<feature type="region of interest" description="Disordered" evidence="2">
    <location>
        <begin position="416"/>
        <end position="458"/>
    </location>
</feature>
<dbReference type="Gene3D" id="3.30.565.10">
    <property type="entry name" value="Histidine kinase-like ATPase, C-terminal domain"/>
    <property type="match status" value="1"/>
</dbReference>
<evidence type="ECO:0000256" key="1">
    <source>
        <dbReference type="ARBA" id="ARBA00006082"/>
    </source>
</evidence>
<feature type="domain" description="MutL C-terminal dimerisation" evidence="3">
    <location>
        <begin position="707"/>
        <end position="921"/>
    </location>
</feature>
<dbReference type="EMBL" id="ML986512">
    <property type="protein sequence ID" value="KAF2273216.1"/>
    <property type="molecule type" value="Genomic_DNA"/>
</dbReference>